<gene>
    <name evidence="4" type="ORF">ACFSXZ_33235</name>
</gene>
<dbReference type="Proteomes" id="UP001597417">
    <property type="component" value="Unassembled WGS sequence"/>
</dbReference>
<evidence type="ECO:0000256" key="2">
    <source>
        <dbReference type="ARBA" id="ARBA00023002"/>
    </source>
</evidence>
<dbReference type="RefSeq" id="WP_378269657.1">
    <property type="nucleotide sequence ID" value="NZ_JBHUKR010000021.1"/>
</dbReference>
<evidence type="ECO:0000259" key="3">
    <source>
        <dbReference type="Pfam" id="PF00724"/>
    </source>
</evidence>
<feature type="domain" description="NADH:flavin oxidoreductase/NADH oxidase N-terminal" evidence="3">
    <location>
        <begin position="4"/>
        <end position="239"/>
    </location>
</feature>
<evidence type="ECO:0000313" key="4">
    <source>
        <dbReference type="EMBL" id="MFD2421204.1"/>
    </source>
</evidence>
<dbReference type="Pfam" id="PF00724">
    <property type="entry name" value="Oxidored_FMN"/>
    <property type="match status" value="1"/>
</dbReference>
<protein>
    <submittedName>
        <fullName evidence="4">NADH:flavin oxidoreductase</fullName>
    </submittedName>
</protein>
<accession>A0ABW5G2S3</accession>
<name>A0ABW5G2S3_9PSEU</name>
<dbReference type="InterPro" id="IPR051799">
    <property type="entry name" value="NADH_flavin_oxidoreductase"/>
</dbReference>
<dbReference type="InterPro" id="IPR013785">
    <property type="entry name" value="Aldolase_TIM"/>
</dbReference>
<keyword evidence="1" id="KW-0285">Flavoprotein</keyword>
<reference evidence="5" key="1">
    <citation type="journal article" date="2019" name="Int. J. Syst. Evol. Microbiol.">
        <title>The Global Catalogue of Microorganisms (GCM) 10K type strain sequencing project: providing services to taxonomists for standard genome sequencing and annotation.</title>
        <authorList>
            <consortium name="The Broad Institute Genomics Platform"/>
            <consortium name="The Broad Institute Genome Sequencing Center for Infectious Disease"/>
            <person name="Wu L."/>
            <person name="Ma J."/>
        </authorList>
    </citation>
    <scope>NUCLEOTIDE SEQUENCE [LARGE SCALE GENOMIC DNA]</scope>
    <source>
        <strain evidence="5">CGMCC 4.7645</strain>
    </source>
</reference>
<evidence type="ECO:0000256" key="1">
    <source>
        <dbReference type="ARBA" id="ARBA00022630"/>
    </source>
</evidence>
<dbReference type="InterPro" id="IPR001155">
    <property type="entry name" value="OxRdtase_FMN_N"/>
</dbReference>
<comment type="caution">
    <text evidence="4">The sequence shown here is derived from an EMBL/GenBank/DDBJ whole genome shotgun (WGS) entry which is preliminary data.</text>
</comment>
<dbReference type="Gene3D" id="3.20.20.70">
    <property type="entry name" value="Aldolase class I"/>
    <property type="match status" value="1"/>
</dbReference>
<proteinExistence type="predicted"/>
<evidence type="ECO:0000313" key="5">
    <source>
        <dbReference type="Proteomes" id="UP001597417"/>
    </source>
</evidence>
<dbReference type="SUPFAM" id="SSF51395">
    <property type="entry name" value="FMN-linked oxidoreductases"/>
    <property type="match status" value="1"/>
</dbReference>
<keyword evidence="2" id="KW-0560">Oxidoreductase</keyword>
<keyword evidence="5" id="KW-1185">Reference proteome</keyword>
<dbReference type="CDD" id="cd02803">
    <property type="entry name" value="OYE_like_FMN_family"/>
    <property type="match status" value="1"/>
</dbReference>
<sequence length="387" mass="41573">MEDVFSPATLGPVRLRNRIIKAATFEGRSPEGAVTDDLIGFHRGMAAGGAAMTTVAYCAVAPEGRTHRHQLVLGTGAPAGLTRLTEAVHAEGAAACAQIGHAGPVANPASNRLPALAPSRLPSAALRPARAATTADLERIVEGHANAARVAADSGFDAVELHFGHNYLVSCFLSPLLNRRTDAYGGSLANRARLALEIARAVREAVGGRVAITAKLNMDDGVPGGFWLDESLQVARWLEADGTVDALELTAGSSLLNPMYLFTGESPVREFAAAFPGPQRWALRLAGKKFLRAYPYREAYLLDRARQFRRELSLPLILLGGVTRRATMDLAMAEGFPFVAMARALLREPDLPRRIRTDPGTTSLCIHCNKCMPTIYRRTRCVLTAET</sequence>
<dbReference type="PANTHER" id="PTHR43656:SF2">
    <property type="entry name" value="BINDING OXIDOREDUCTASE, PUTATIVE (AFU_ORTHOLOGUE AFUA_2G08260)-RELATED"/>
    <property type="match status" value="1"/>
</dbReference>
<organism evidence="4 5">
    <name type="scientific">Amycolatopsis pigmentata</name>
    <dbReference type="NCBI Taxonomy" id="450801"/>
    <lineage>
        <taxon>Bacteria</taxon>
        <taxon>Bacillati</taxon>
        <taxon>Actinomycetota</taxon>
        <taxon>Actinomycetes</taxon>
        <taxon>Pseudonocardiales</taxon>
        <taxon>Pseudonocardiaceae</taxon>
        <taxon>Amycolatopsis</taxon>
    </lineage>
</organism>
<dbReference type="PANTHER" id="PTHR43656">
    <property type="entry name" value="BINDING OXIDOREDUCTASE, PUTATIVE (AFU_ORTHOLOGUE AFUA_2G08260)-RELATED"/>
    <property type="match status" value="1"/>
</dbReference>
<dbReference type="EMBL" id="JBHUKR010000021">
    <property type="protein sequence ID" value="MFD2421204.1"/>
    <property type="molecule type" value="Genomic_DNA"/>
</dbReference>